<dbReference type="AlphaFoldDB" id="A0A1H7V5Y6"/>
<evidence type="ECO:0000313" key="2">
    <source>
        <dbReference type="Proteomes" id="UP000198744"/>
    </source>
</evidence>
<protein>
    <submittedName>
        <fullName evidence="1">Uncharacterized protein</fullName>
    </submittedName>
</protein>
<organism evidence="1 2">
    <name type="scientific">Syntrophus gentianae</name>
    <dbReference type="NCBI Taxonomy" id="43775"/>
    <lineage>
        <taxon>Bacteria</taxon>
        <taxon>Pseudomonadati</taxon>
        <taxon>Thermodesulfobacteriota</taxon>
        <taxon>Syntrophia</taxon>
        <taxon>Syntrophales</taxon>
        <taxon>Syntrophaceae</taxon>
        <taxon>Syntrophus</taxon>
    </lineage>
</organism>
<gene>
    <name evidence="1" type="ORF">SAMN04489760_10350</name>
</gene>
<dbReference type="EMBL" id="FOBS01000003">
    <property type="protein sequence ID" value="SEM04672.1"/>
    <property type="molecule type" value="Genomic_DNA"/>
</dbReference>
<accession>A0A1H7V5Y6</accession>
<dbReference type="STRING" id="43775.SAMN04489760_10350"/>
<reference evidence="1 2" key="1">
    <citation type="submission" date="2016-10" db="EMBL/GenBank/DDBJ databases">
        <authorList>
            <person name="de Groot N.N."/>
        </authorList>
    </citation>
    <scope>NUCLEOTIDE SEQUENCE [LARGE SCALE GENOMIC DNA]</scope>
    <source>
        <strain evidence="1 2">DSM 8423</strain>
    </source>
</reference>
<sequence>MTEDRMAKTGHCKIDLGAGSGIAFIFFQCNLPLLSLRSAPLFLFDTEFILWQDVFQFRNQF</sequence>
<keyword evidence="2" id="KW-1185">Reference proteome</keyword>
<evidence type="ECO:0000313" key="1">
    <source>
        <dbReference type="EMBL" id="SEM04672.1"/>
    </source>
</evidence>
<dbReference type="Proteomes" id="UP000198744">
    <property type="component" value="Unassembled WGS sequence"/>
</dbReference>
<proteinExistence type="predicted"/>
<name>A0A1H7V5Y6_9BACT</name>